<gene>
    <name evidence="2" type="ORF">IAR55_000452</name>
</gene>
<dbReference type="GeneID" id="92177712"/>
<name>A0AAW0Z6U7_9TREE</name>
<dbReference type="EMBL" id="JBCAWK010000001">
    <property type="protein sequence ID" value="KAK8869884.1"/>
    <property type="molecule type" value="Genomic_DNA"/>
</dbReference>
<evidence type="ECO:0000313" key="2">
    <source>
        <dbReference type="EMBL" id="KAK8869884.1"/>
    </source>
</evidence>
<dbReference type="KEGG" id="kne:92177712"/>
<evidence type="ECO:0000313" key="3">
    <source>
        <dbReference type="Proteomes" id="UP001388673"/>
    </source>
</evidence>
<sequence length="158" mass="17517">MPKVAKKERSSGAPCHRPSNSLDKQSTIGTTRIKPPAMGPGSKKGDYDKRLLVTLVLKSAKDIQWESLGSRIGKTAVQCKDVWRKVIHPALISNKAWNVCGKDWTADMKLQTLMTVLDAVKPDWEGMTVAFPGKSKSQIHDVWRKVVLPRLKRGGSVE</sequence>
<evidence type="ECO:0000256" key="1">
    <source>
        <dbReference type="SAM" id="MobiDB-lite"/>
    </source>
</evidence>
<dbReference type="Proteomes" id="UP001388673">
    <property type="component" value="Unassembled WGS sequence"/>
</dbReference>
<dbReference type="RefSeq" id="XP_066806130.1">
    <property type="nucleotide sequence ID" value="XM_066943588.1"/>
</dbReference>
<organism evidence="2 3">
    <name type="scientific">Kwoniella newhampshirensis</name>
    <dbReference type="NCBI Taxonomy" id="1651941"/>
    <lineage>
        <taxon>Eukaryota</taxon>
        <taxon>Fungi</taxon>
        <taxon>Dikarya</taxon>
        <taxon>Basidiomycota</taxon>
        <taxon>Agaricomycotina</taxon>
        <taxon>Tremellomycetes</taxon>
        <taxon>Tremellales</taxon>
        <taxon>Cryptococcaceae</taxon>
        <taxon>Kwoniella</taxon>
    </lineage>
</organism>
<feature type="region of interest" description="Disordered" evidence="1">
    <location>
        <begin position="1"/>
        <end position="45"/>
    </location>
</feature>
<proteinExistence type="predicted"/>
<evidence type="ECO:0008006" key="4">
    <source>
        <dbReference type="Google" id="ProtNLM"/>
    </source>
</evidence>
<accession>A0AAW0Z6U7</accession>
<protein>
    <recommendedName>
        <fullName evidence="4">Myb-like domain-containing protein</fullName>
    </recommendedName>
</protein>
<dbReference type="AlphaFoldDB" id="A0AAW0Z6U7"/>
<keyword evidence="3" id="KW-1185">Reference proteome</keyword>
<feature type="compositionally biased region" description="Polar residues" evidence="1">
    <location>
        <begin position="18"/>
        <end position="30"/>
    </location>
</feature>
<feature type="compositionally biased region" description="Basic and acidic residues" evidence="1">
    <location>
        <begin position="1"/>
        <end position="10"/>
    </location>
</feature>
<reference evidence="2 3" key="1">
    <citation type="journal article" date="2024" name="bioRxiv">
        <title>Comparative genomics of Cryptococcus and Kwoniella reveals pathogenesis evolution and contrasting karyotype dynamics via intercentromeric recombination or chromosome fusion.</title>
        <authorList>
            <person name="Coelho M.A."/>
            <person name="David-Palma M."/>
            <person name="Shea T."/>
            <person name="Bowers K."/>
            <person name="McGinley-Smith S."/>
            <person name="Mohammad A.W."/>
            <person name="Gnirke A."/>
            <person name="Yurkov A.M."/>
            <person name="Nowrousian M."/>
            <person name="Sun S."/>
            <person name="Cuomo C.A."/>
            <person name="Heitman J."/>
        </authorList>
    </citation>
    <scope>NUCLEOTIDE SEQUENCE [LARGE SCALE GENOMIC DNA]</scope>
    <source>
        <strain evidence="2 3">CBS 13917</strain>
    </source>
</reference>
<comment type="caution">
    <text evidence="2">The sequence shown here is derived from an EMBL/GenBank/DDBJ whole genome shotgun (WGS) entry which is preliminary data.</text>
</comment>